<dbReference type="Proteomes" id="UP001378960">
    <property type="component" value="Unassembled WGS sequence"/>
</dbReference>
<dbReference type="InterPro" id="IPR039261">
    <property type="entry name" value="FNR_nucleotide-bd"/>
</dbReference>
<dbReference type="InterPro" id="IPR001433">
    <property type="entry name" value="OxRdtase_FAD/NAD-bd"/>
</dbReference>
<keyword evidence="8" id="KW-1133">Transmembrane helix</keyword>
<dbReference type="GO" id="GO:0005741">
    <property type="term" value="C:mitochondrial outer membrane"/>
    <property type="evidence" value="ECO:0007669"/>
    <property type="project" value="UniProtKB-SubCell"/>
</dbReference>
<dbReference type="PANTHER" id="PTHR19370:SF171">
    <property type="entry name" value="NADH-CYTOCHROME B5 REDUCTASE 2"/>
    <property type="match status" value="1"/>
</dbReference>
<keyword evidence="6" id="KW-1000">Mitochondrion outer membrane</keyword>
<feature type="binding site" evidence="14">
    <location>
        <position position="106"/>
    </location>
    <ligand>
        <name>FAD</name>
        <dbReference type="ChEBI" id="CHEBI:57692"/>
    </ligand>
</feature>
<dbReference type="EC" id="1.6.2.2" evidence="15"/>
<evidence type="ECO:0000256" key="15">
    <source>
        <dbReference type="RuleBase" id="RU361226"/>
    </source>
</evidence>
<dbReference type="FunFam" id="2.40.30.10:FF:000032">
    <property type="entry name" value="NADH-cytochrome b5 reductase"/>
    <property type="match status" value="1"/>
</dbReference>
<dbReference type="Gene3D" id="3.40.50.80">
    <property type="entry name" value="Nucleotide-binding domain of ferredoxin-NADP reductase (FNR) module"/>
    <property type="match status" value="1"/>
</dbReference>
<evidence type="ECO:0000256" key="7">
    <source>
        <dbReference type="ARBA" id="ARBA00022827"/>
    </source>
</evidence>
<evidence type="ECO:0000256" key="12">
    <source>
        <dbReference type="ARBA" id="ARBA00023136"/>
    </source>
</evidence>
<dbReference type="AlphaFoldDB" id="A0AAV5R304"/>
<evidence type="ECO:0000256" key="2">
    <source>
        <dbReference type="ARBA" id="ARBA00004572"/>
    </source>
</evidence>
<feature type="binding site" evidence="14">
    <location>
        <position position="90"/>
    </location>
    <ligand>
        <name>FAD</name>
        <dbReference type="ChEBI" id="CHEBI:57692"/>
    </ligand>
</feature>
<dbReference type="CDD" id="cd06183">
    <property type="entry name" value="cyt_b5_reduct_like"/>
    <property type="match status" value="1"/>
</dbReference>
<gene>
    <name evidence="17" type="ORF">DAPK24_024840</name>
</gene>
<dbReference type="InterPro" id="IPR001709">
    <property type="entry name" value="Flavoprot_Pyr_Nucl_cyt_Rdtase"/>
</dbReference>
<organism evidence="17 18">
    <name type="scientific">Pichia kluyveri</name>
    <name type="common">Yeast</name>
    <dbReference type="NCBI Taxonomy" id="36015"/>
    <lineage>
        <taxon>Eukaryota</taxon>
        <taxon>Fungi</taxon>
        <taxon>Dikarya</taxon>
        <taxon>Ascomycota</taxon>
        <taxon>Saccharomycotina</taxon>
        <taxon>Pichiomycetes</taxon>
        <taxon>Pichiales</taxon>
        <taxon>Pichiaceae</taxon>
        <taxon>Pichia</taxon>
    </lineage>
</organism>
<dbReference type="GO" id="GO:0090524">
    <property type="term" value="F:cytochrome-b5 reductase activity, acting on NADH"/>
    <property type="evidence" value="ECO:0007669"/>
    <property type="project" value="UniProtKB-EC"/>
</dbReference>
<evidence type="ECO:0000256" key="11">
    <source>
        <dbReference type="ARBA" id="ARBA00023128"/>
    </source>
</evidence>
<dbReference type="PANTHER" id="PTHR19370">
    <property type="entry name" value="NADH-CYTOCHROME B5 REDUCTASE"/>
    <property type="match status" value="1"/>
</dbReference>
<evidence type="ECO:0000256" key="6">
    <source>
        <dbReference type="ARBA" id="ARBA00022787"/>
    </source>
</evidence>
<feature type="binding site" evidence="14">
    <location>
        <position position="116"/>
    </location>
    <ligand>
        <name>FAD</name>
        <dbReference type="ChEBI" id="CHEBI:57692"/>
    </ligand>
</feature>
<evidence type="ECO:0000256" key="9">
    <source>
        <dbReference type="ARBA" id="ARBA00023002"/>
    </source>
</evidence>
<reference evidence="17 18" key="1">
    <citation type="journal article" date="2023" name="Elife">
        <title>Identification of key yeast species and microbe-microbe interactions impacting larval growth of Drosophila in the wild.</title>
        <authorList>
            <person name="Mure A."/>
            <person name="Sugiura Y."/>
            <person name="Maeda R."/>
            <person name="Honda K."/>
            <person name="Sakurai N."/>
            <person name="Takahashi Y."/>
            <person name="Watada M."/>
            <person name="Katoh T."/>
            <person name="Gotoh A."/>
            <person name="Gotoh Y."/>
            <person name="Taniguchi I."/>
            <person name="Nakamura K."/>
            <person name="Hayashi T."/>
            <person name="Katayama T."/>
            <person name="Uemura T."/>
            <person name="Hattori Y."/>
        </authorList>
    </citation>
    <scope>NUCLEOTIDE SEQUENCE [LARGE SCALE GENOMIC DNA]</scope>
    <source>
        <strain evidence="17 18">PK-24</strain>
    </source>
</reference>
<dbReference type="SUPFAM" id="SSF63380">
    <property type="entry name" value="Riboflavin synthase domain-like"/>
    <property type="match status" value="1"/>
</dbReference>
<protein>
    <recommendedName>
        <fullName evidence="15">NADH-cytochrome b5 reductase</fullName>
        <ecNumber evidence="15">1.6.2.2</ecNumber>
    </recommendedName>
</protein>
<evidence type="ECO:0000256" key="4">
    <source>
        <dbReference type="ARBA" id="ARBA00022630"/>
    </source>
</evidence>
<feature type="binding site" evidence="14">
    <location>
        <position position="114"/>
    </location>
    <ligand>
        <name>FAD</name>
        <dbReference type="ChEBI" id="CHEBI:57692"/>
    </ligand>
</feature>
<evidence type="ECO:0000313" key="17">
    <source>
        <dbReference type="EMBL" id="GMM45909.1"/>
    </source>
</evidence>
<comment type="similarity">
    <text evidence="3 15">Belongs to the flavoprotein pyridine nucleotide cytochrome reductase family.</text>
</comment>
<evidence type="ECO:0000256" key="10">
    <source>
        <dbReference type="ARBA" id="ARBA00023027"/>
    </source>
</evidence>
<evidence type="ECO:0000256" key="8">
    <source>
        <dbReference type="ARBA" id="ARBA00022989"/>
    </source>
</evidence>
<dbReference type="Pfam" id="PF00970">
    <property type="entry name" value="FAD_binding_6"/>
    <property type="match status" value="1"/>
</dbReference>
<dbReference type="InterPro" id="IPR017927">
    <property type="entry name" value="FAD-bd_FR_type"/>
</dbReference>
<keyword evidence="12" id="KW-0472">Membrane</keyword>
<evidence type="ECO:0000259" key="16">
    <source>
        <dbReference type="PROSITE" id="PS51384"/>
    </source>
</evidence>
<dbReference type="EMBL" id="BTGB01000003">
    <property type="protein sequence ID" value="GMM45909.1"/>
    <property type="molecule type" value="Genomic_DNA"/>
</dbReference>
<sequence length="288" mass="31731">MSKIFKFAIPAAALAGGAFYYKSAIAVYPPVFQGDGQWIDLKLTNIKPVSHDTSIYTFAFPESNQTSGLITASAILTKYVTPKGSNVVRPYTPITDVNDKGKFELLVKTYENGKMSKHIKELNVNDTLAFKGPILKWKWTPNEFKEIGLIGGGTGITPLYQVIHEVLKNDSDRTKITLLYGSKSVEDTLLKSELDKLAAKHPDRFQVKYFVDSIGDSKDVTNVNEGFITKEVIEKNLPKPSDASHIFICGPPPMYKAISGVKVSPSDQGEVTGILGELGYNKAQVFKF</sequence>
<dbReference type="PROSITE" id="PS51384">
    <property type="entry name" value="FAD_FR"/>
    <property type="match status" value="1"/>
</dbReference>
<evidence type="ECO:0000256" key="1">
    <source>
        <dbReference type="ARBA" id="ARBA00001974"/>
    </source>
</evidence>
<evidence type="ECO:0000313" key="18">
    <source>
        <dbReference type="Proteomes" id="UP001378960"/>
    </source>
</evidence>
<keyword evidence="4 14" id="KW-0285">Flavoprotein</keyword>
<feature type="binding site" evidence="14">
    <location>
        <position position="91"/>
    </location>
    <ligand>
        <name>FAD</name>
        <dbReference type="ChEBI" id="CHEBI:57692"/>
    </ligand>
</feature>
<evidence type="ECO:0000256" key="5">
    <source>
        <dbReference type="ARBA" id="ARBA00022692"/>
    </source>
</evidence>
<dbReference type="GO" id="GO:0006696">
    <property type="term" value="P:ergosterol biosynthetic process"/>
    <property type="evidence" value="ECO:0007669"/>
    <property type="project" value="TreeGrafter"/>
</dbReference>
<dbReference type="FunFam" id="3.40.50.80:FF:000009">
    <property type="entry name" value="NADH-cytochrome b5 reductase"/>
    <property type="match status" value="1"/>
</dbReference>
<comment type="catalytic activity">
    <reaction evidence="13 15">
        <text>2 Fe(III)-[cytochrome b5] + NADH = 2 Fe(II)-[cytochrome b5] + NAD(+) + H(+)</text>
        <dbReference type="Rhea" id="RHEA:46680"/>
        <dbReference type="Rhea" id="RHEA-COMP:10438"/>
        <dbReference type="Rhea" id="RHEA-COMP:10439"/>
        <dbReference type="ChEBI" id="CHEBI:15378"/>
        <dbReference type="ChEBI" id="CHEBI:29033"/>
        <dbReference type="ChEBI" id="CHEBI:29034"/>
        <dbReference type="ChEBI" id="CHEBI:57540"/>
        <dbReference type="ChEBI" id="CHEBI:57945"/>
        <dbReference type="EC" id="1.6.2.2"/>
    </reaction>
</comment>
<feature type="binding site" evidence="14">
    <location>
        <position position="89"/>
    </location>
    <ligand>
        <name>FAD</name>
        <dbReference type="ChEBI" id="CHEBI:57692"/>
    </ligand>
</feature>
<keyword evidence="9 15" id="KW-0560">Oxidoreductase</keyword>
<comment type="subcellular location">
    <subcellularLocation>
        <location evidence="2">Mitochondrion outer membrane</location>
        <topology evidence="2">Single-pass membrane protein</topology>
    </subcellularLocation>
</comment>
<name>A0AAV5R304_PICKL</name>
<evidence type="ECO:0000256" key="14">
    <source>
        <dbReference type="PIRSR" id="PIRSR601834-1"/>
    </source>
</evidence>
<feature type="binding site" evidence="14">
    <location>
        <position position="108"/>
    </location>
    <ligand>
        <name>FAD</name>
        <dbReference type="ChEBI" id="CHEBI:57692"/>
    </ligand>
</feature>
<keyword evidence="10 15" id="KW-0520">NAD</keyword>
<evidence type="ECO:0000256" key="3">
    <source>
        <dbReference type="ARBA" id="ARBA00006105"/>
    </source>
</evidence>
<keyword evidence="11" id="KW-0496">Mitochondrion</keyword>
<dbReference type="SUPFAM" id="SSF52343">
    <property type="entry name" value="Ferredoxin reductase-like, C-terminal NADP-linked domain"/>
    <property type="match status" value="1"/>
</dbReference>
<dbReference type="PRINTS" id="PR00371">
    <property type="entry name" value="FPNCR"/>
</dbReference>
<comment type="caution">
    <text evidence="17">The sequence shown here is derived from an EMBL/GenBank/DDBJ whole genome shotgun (WGS) entry which is preliminary data.</text>
</comment>
<feature type="binding site" evidence="14">
    <location>
        <position position="157"/>
    </location>
    <ligand>
        <name>FAD</name>
        <dbReference type="ChEBI" id="CHEBI:57692"/>
    </ligand>
</feature>
<dbReference type="InterPro" id="IPR001834">
    <property type="entry name" value="CBR-like"/>
</dbReference>
<feature type="domain" description="FAD-binding FR-type" evidence="16">
    <location>
        <begin position="36"/>
        <end position="140"/>
    </location>
</feature>
<accession>A0AAV5R304</accession>
<dbReference type="PRINTS" id="PR00406">
    <property type="entry name" value="CYTB5RDTASE"/>
</dbReference>
<dbReference type="InterPro" id="IPR017938">
    <property type="entry name" value="Riboflavin_synthase-like_b-brl"/>
</dbReference>
<comment type="cofactor">
    <cofactor evidence="1 14 15">
        <name>FAD</name>
        <dbReference type="ChEBI" id="CHEBI:57692"/>
    </cofactor>
</comment>
<dbReference type="Gene3D" id="2.40.30.10">
    <property type="entry name" value="Translation factors"/>
    <property type="match status" value="1"/>
</dbReference>
<dbReference type="Pfam" id="PF00175">
    <property type="entry name" value="NAD_binding_1"/>
    <property type="match status" value="1"/>
</dbReference>
<feature type="binding site" evidence="14">
    <location>
        <position position="115"/>
    </location>
    <ligand>
        <name>FAD</name>
        <dbReference type="ChEBI" id="CHEBI:57692"/>
    </ligand>
</feature>
<evidence type="ECO:0000256" key="13">
    <source>
        <dbReference type="ARBA" id="ARBA00047682"/>
    </source>
</evidence>
<keyword evidence="7 14" id="KW-0274">FAD</keyword>
<keyword evidence="18" id="KW-1185">Reference proteome</keyword>
<proteinExistence type="inferred from homology"/>
<keyword evidence="5" id="KW-0812">Transmembrane</keyword>
<dbReference type="InterPro" id="IPR008333">
    <property type="entry name" value="Cbr1-like_FAD-bd_dom"/>
</dbReference>